<proteinExistence type="predicted"/>
<keyword evidence="3" id="KW-1185">Reference proteome</keyword>
<name>A0ABR3NQR2_9TELE</name>
<evidence type="ECO:0000313" key="2">
    <source>
        <dbReference type="EMBL" id="KAL1278860.1"/>
    </source>
</evidence>
<comment type="caution">
    <text evidence="2">The sequence shown here is derived from an EMBL/GenBank/DDBJ whole genome shotgun (WGS) entry which is preliminary data.</text>
</comment>
<evidence type="ECO:0000313" key="3">
    <source>
        <dbReference type="Proteomes" id="UP001558613"/>
    </source>
</evidence>
<accession>A0ABR3NQR2</accession>
<organism evidence="2 3">
    <name type="scientific">Cirrhinus molitorella</name>
    <name type="common">mud carp</name>
    <dbReference type="NCBI Taxonomy" id="172907"/>
    <lineage>
        <taxon>Eukaryota</taxon>
        <taxon>Metazoa</taxon>
        <taxon>Chordata</taxon>
        <taxon>Craniata</taxon>
        <taxon>Vertebrata</taxon>
        <taxon>Euteleostomi</taxon>
        <taxon>Actinopterygii</taxon>
        <taxon>Neopterygii</taxon>
        <taxon>Teleostei</taxon>
        <taxon>Ostariophysi</taxon>
        <taxon>Cypriniformes</taxon>
        <taxon>Cyprinidae</taxon>
        <taxon>Labeoninae</taxon>
        <taxon>Labeonini</taxon>
        <taxon>Cirrhinus</taxon>
    </lineage>
</organism>
<protein>
    <submittedName>
        <fullName evidence="2">Uncharacterized protein</fullName>
    </submittedName>
</protein>
<dbReference type="EMBL" id="JAYMGO010000003">
    <property type="protein sequence ID" value="KAL1278860.1"/>
    <property type="molecule type" value="Genomic_DNA"/>
</dbReference>
<reference evidence="2 3" key="1">
    <citation type="submission" date="2023-09" db="EMBL/GenBank/DDBJ databases">
        <authorList>
            <person name="Wang M."/>
        </authorList>
    </citation>
    <scope>NUCLEOTIDE SEQUENCE [LARGE SCALE GENOMIC DNA]</scope>
    <source>
        <strain evidence="2">GT-2023</strain>
        <tissue evidence="2">Liver</tissue>
    </source>
</reference>
<feature type="compositionally biased region" description="Polar residues" evidence="1">
    <location>
        <begin position="66"/>
        <end position="79"/>
    </location>
</feature>
<dbReference type="Proteomes" id="UP001558613">
    <property type="component" value="Unassembled WGS sequence"/>
</dbReference>
<gene>
    <name evidence="2" type="ORF">QQF64_025533</name>
</gene>
<sequence length="165" mass="17613">MGRLILNRINFTDVNVEKVSVVLKTSRTGGSRGVWPLLQQSTQRTWWTGLSSSFASIPPGCGTESRAAQTTSHDNSHDASQQVMTTCASESSNTLKGILSFFGVTAPADPTANASAIDGTPESCDQRQPERAVCDLSCALYLADITALGISISEWKADRFDIGKA</sequence>
<feature type="region of interest" description="Disordered" evidence="1">
    <location>
        <begin position="60"/>
        <end position="79"/>
    </location>
</feature>
<evidence type="ECO:0000256" key="1">
    <source>
        <dbReference type="SAM" id="MobiDB-lite"/>
    </source>
</evidence>